<dbReference type="Proteomes" id="UP000694388">
    <property type="component" value="Unplaced"/>
</dbReference>
<feature type="domain" description="EGF-like" evidence="6">
    <location>
        <begin position="51"/>
        <end position="90"/>
    </location>
</feature>
<sequence>HQPSVCTDVDECESSINDCDPNTTLCVNVIGNYLCECRTGYGNLSAGKCEDIDECKLGTSNCRGKNEICTNTIGLYQCDCENGYYRINSSCVDINECDNSTSCVKNADCINLNGTYNCTCREGFIGNGDISCTDIDECKTENVCGNHSICLNVIGSHNCSCERGYEGDPCMDVGDCKGNNDCHSNATCSNTDGGHNCTCMGGFAGNGSVCTDVDECERSINDCDQNTTMCVNGIGNYLCECHTGYGNLSAGKCEGKVFRKYLGGGGRGWGEWNIIKLPLFKLN</sequence>
<dbReference type="PANTHER" id="PTHR24050:SF28">
    <property type="entry name" value="UROMODULIN-LIKE"/>
    <property type="match status" value="1"/>
</dbReference>
<dbReference type="Pfam" id="PF07645">
    <property type="entry name" value="EGF_CA"/>
    <property type="match status" value="5"/>
</dbReference>
<dbReference type="SMART" id="SM00179">
    <property type="entry name" value="EGF_CA"/>
    <property type="match status" value="6"/>
</dbReference>
<dbReference type="InterPro" id="IPR024731">
    <property type="entry name" value="NELL2-like_EGF"/>
</dbReference>
<dbReference type="GeneTree" id="ENSGT00940000165409"/>
<organism evidence="7 8">
    <name type="scientific">Eptatretus burgeri</name>
    <name type="common">Inshore hagfish</name>
    <dbReference type="NCBI Taxonomy" id="7764"/>
    <lineage>
        <taxon>Eukaryota</taxon>
        <taxon>Metazoa</taxon>
        <taxon>Chordata</taxon>
        <taxon>Craniata</taxon>
        <taxon>Vertebrata</taxon>
        <taxon>Cyclostomata</taxon>
        <taxon>Myxini</taxon>
        <taxon>Myxiniformes</taxon>
        <taxon>Myxinidae</taxon>
        <taxon>Eptatretinae</taxon>
        <taxon>Eptatretus</taxon>
    </lineage>
</organism>
<feature type="domain" description="EGF-like" evidence="6">
    <location>
        <begin position="93"/>
        <end position="133"/>
    </location>
</feature>
<dbReference type="GO" id="GO:0005509">
    <property type="term" value="F:calcium ion binding"/>
    <property type="evidence" value="ECO:0007669"/>
    <property type="project" value="InterPro"/>
</dbReference>
<feature type="domain" description="EGF-like" evidence="6">
    <location>
        <begin position="172"/>
        <end position="211"/>
    </location>
</feature>
<dbReference type="SUPFAM" id="SSF57184">
    <property type="entry name" value="Growth factor receptor domain"/>
    <property type="match status" value="2"/>
</dbReference>
<reference evidence="7" key="2">
    <citation type="submission" date="2025-09" db="UniProtKB">
        <authorList>
            <consortium name="Ensembl"/>
        </authorList>
    </citation>
    <scope>IDENTIFICATION</scope>
</reference>
<dbReference type="InterPro" id="IPR001881">
    <property type="entry name" value="EGF-like_Ca-bd_dom"/>
</dbReference>
<dbReference type="InterPro" id="IPR018097">
    <property type="entry name" value="EGF_Ca-bd_CS"/>
</dbReference>
<dbReference type="FunFam" id="2.10.25.10:FF:000038">
    <property type="entry name" value="Fibrillin 2"/>
    <property type="match status" value="4"/>
</dbReference>
<evidence type="ECO:0000256" key="5">
    <source>
        <dbReference type="PROSITE-ProRule" id="PRU00076"/>
    </source>
</evidence>
<evidence type="ECO:0000259" key="6">
    <source>
        <dbReference type="PROSITE" id="PS50026"/>
    </source>
</evidence>
<feature type="disulfide bond" evidence="5">
    <location>
        <begin position="161"/>
        <end position="170"/>
    </location>
</feature>
<dbReference type="PROSITE" id="PS00022">
    <property type="entry name" value="EGF_1"/>
    <property type="match status" value="1"/>
</dbReference>
<dbReference type="PROSITE" id="PS00010">
    <property type="entry name" value="ASX_HYDROXYL"/>
    <property type="match status" value="4"/>
</dbReference>
<evidence type="ECO:0000313" key="8">
    <source>
        <dbReference type="Proteomes" id="UP000694388"/>
    </source>
</evidence>
<dbReference type="SUPFAM" id="SSF57196">
    <property type="entry name" value="EGF/Laminin"/>
    <property type="match status" value="1"/>
</dbReference>
<dbReference type="Ensembl" id="ENSEBUT00000012528.1">
    <property type="protein sequence ID" value="ENSEBUP00000011952.1"/>
    <property type="gene ID" value="ENSEBUG00000007640.1"/>
</dbReference>
<dbReference type="SMART" id="SM00181">
    <property type="entry name" value="EGF"/>
    <property type="match status" value="6"/>
</dbReference>
<dbReference type="InterPro" id="IPR000152">
    <property type="entry name" value="EGF-type_Asp/Asn_hydroxyl_site"/>
</dbReference>
<evidence type="ECO:0000256" key="4">
    <source>
        <dbReference type="ARBA" id="ARBA00023157"/>
    </source>
</evidence>
<dbReference type="InterPro" id="IPR052235">
    <property type="entry name" value="Nephronectin_domain"/>
</dbReference>
<keyword evidence="1 5" id="KW-0245">EGF-like domain</keyword>
<dbReference type="InterPro" id="IPR009030">
    <property type="entry name" value="Growth_fac_rcpt_cys_sf"/>
</dbReference>
<proteinExistence type="predicted"/>
<protein>
    <recommendedName>
        <fullName evidence="6">EGF-like domain-containing protein</fullName>
    </recommendedName>
</protein>
<comment type="caution">
    <text evidence="5">Lacks conserved residue(s) required for the propagation of feature annotation.</text>
</comment>
<keyword evidence="4 5" id="KW-1015">Disulfide bond</keyword>
<reference evidence="7" key="1">
    <citation type="submission" date="2025-08" db="UniProtKB">
        <authorList>
            <consortium name="Ensembl"/>
        </authorList>
    </citation>
    <scope>IDENTIFICATION</scope>
</reference>
<dbReference type="Gene3D" id="2.10.25.10">
    <property type="entry name" value="Laminin"/>
    <property type="match status" value="6"/>
</dbReference>
<dbReference type="PROSITE" id="PS50026">
    <property type="entry name" value="EGF_3"/>
    <property type="match status" value="6"/>
</dbReference>
<keyword evidence="3" id="KW-0677">Repeat</keyword>
<feature type="domain" description="EGF-like" evidence="6">
    <location>
        <begin position="212"/>
        <end position="254"/>
    </location>
</feature>
<dbReference type="PROSITE" id="PS01187">
    <property type="entry name" value="EGF_CA"/>
    <property type="match status" value="1"/>
</dbReference>
<evidence type="ECO:0000256" key="3">
    <source>
        <dbReference type="ARBA" id="ARBA00022737"/>
    </source>
</evidence>
<accession>A0A8C4Q9Y1</accession>
<evidence type="ECO:0000256" key="2">
    <source>
        <dbReference type="ARBA" id="ARBA00022729"/>
    </source>
</evidence>
<feature type="domain" description="EGF-like" evidence="6">
    <location>
        <begin position="134"/>
        <end position="171"/>
    </location>
</feature>
<dbReference type="PANTHER" id="PTHR24050">
    <property type="entry name" value="PA14 DOMAIN-CONTAINING PROTEIN"/>
    <property type="match status" value="1"/>
</dbReference>
<dbReference type="PROSITE" id="PS01186">
    <property type="entry name" value="EGF_2"/>
    <property type="match status" value="5"/>
</dbReference>
<evidence type="ECO:0000313" key="7">
    <source>
        <dbReference type="Ensembl" id="ENSEBUP00000011952.1"/>
    </source>
</evidence>
<keyword evidence="2" id="KW-0732">Signal</keyword>
<name>A0A8C4Q9Y1_EPTBU</name>
<feature type="domain" description="EGF-like" evidence="6">
    <location>
        <begin position="8"/>
        <end position="50"/>
    </location>
</feature>
<dbReference type="AlphaFoldDB" id="A0A8C4Q9Y1"/>
<dbReference type="Pfam" id="PF12947">
    <property type="entry name" value="EGF_3"/>
    <property type="match status" value="1"/>
</dbReference>
<evidence type="ECO:0000256" key="1">
    <source>
        <dbReference type="ARBA" id="ARBA00022536"/>
    </source>
</evidence>
<dbReference type="CDD" id="cd00054">
    <property type="entry name" value="EGF_CA"/>
    <property type="match status" value="3"/>
</dbReference>
<keyword evidence="8" id="KW-1185">Reference proteome</keyword>
<dbReference type="InterPro" id="IPR049883">
    <property type="entry name" value="NOTCH1_EGF-like"/>
</dbReference>
<dbReference type="InterPro" id="IPR000742">
    <property type="entry name" value="EGF"/>
</dbReference>